<organism evidence="2 3">
    <name type="scientific">Aplosporella prunicola CBS 121167</name>
    <dbReference type="NCBI Taxonomy" id="1176127"/>
    <lineage>
        <taxon>Eukaryota</taxon>
        <taxon>Fungi</taxon>
        <taxon>Dikarya</taxon>
        <taxon>Ascomycota</taxon>
        <taxon>Pezizomycotina</taxon>
        <taxon>Dothideomycetes</taxon>
        <taxon>Dothideomycetes incertae sedis</taxon>
        <taxon>Botryosphaeriales</taxon>
        <taxon>Aplosporellaceae</taxon>
        <taxon>Aplosporella</taxon>
    </lineage>
</organism>
<evidence type="ECO:0000256" key="1">
    <source>
        <dbReference type="SAM" id="SignalP"/>
    </source>
</evidence>
<dbReference type="Proteomes" id="UP000799438">
    <property type="component" value="Unassembled WGS sequence"/>
</dbReference>
<feature type="chain" id="PRO_5025612397" evidence="1">
    <location>
        <begin position="19"/>
        <end position="100"/>
    </location>
</feature>
<name>A0A6A6AZU1_9PEZI</name>
<dbReference type="AlphaFoldDB" id="A0A6A6AZU1"/>
<dbReference type="EMBL" id="ML995503">
    <property type="protein sequence ID" value="KAF2137439.1"/>
    <property type="molecule type" value="Genomic_DNA"/>
</dbReference>
<dbReference type="GeneID" id="54300022"/>
<protein>
    <submittedName>
        <fullName evidence="2">Uncharacterized protein</fullName>
    </submittedName>
</protein>
<reference evidence="2" key="1">
    <citation type="journal article" date="2020" name="Stud. Mycol.">
        <title>101 Dothideomycetes genomes: a test case for predicting lifestyles and emergence of pathogens.</title>
        <authorList>
            <person name="Haridas S."/>
            <person name="Albert R."/>
            <person name="Binder M."/>
            <person name="Bloem J."/>
            <person name="Labutti K."/>
            <person name="Salamov A."/>
            <person name="Andreopoulos B."/>
            <person name="Baker S."/>
            <person name="Barry K."/>
            <person name="Bills G."/>
            <person name="Bluhm B."/>
            <person name="Cannon C."/>
            <person name="Castanera R."/>
            <person name="Culley D."/>
            <person name="Daum C."/>
            <person name="Ezra D."/>
            <person name="Gonzalez J."/>
            <person name="Henrissat B."/>
            <person name="Kuo A."/>
            <person name="Liang C."/>
            <person name="Lipzen A."/>
            <person name="Lutzoni F."/>
            <person name="Magnuson J."/>
            <person name="Mondo S."/>
            <person name="Nolan M."/>
            <person name="Ohm R."/>
            <person name="Pangilinan J."/>
            <person name="Park H.-J."/>
            <person name="Ramirez L."/>
            <person name="Alfaro M."/>
            <person name="Sun H."/>
            <person name="Tritt A."/>
            <person name="Yoshinaga Y."/>
            <person name="Zwiers L.-H."/>
            <person name="Turgeon B."/>
            <person name="Goodwin S."/>
            <person name="Spatafora J."/>
            <person name="Crous P."/>
            <person name="Grigoriev I."/>
        </authorList>
    </citation>
    <scope>NUCLEOTIDE SEQUENCE</scope>
    <source>
        <strain evidence="2">CBS 121167</strain>
    </source>
</reference>
<evidence type="ECO:0000313" key="3">
    <source>
        <dbReference type="Proteomes" id="UP000799438"/>
    </source>
</evidence>
<keyword evidence="1" id="KW-0732">Signal</keyword>
<proteinExistence type="predicted"/>
<keyword evidence="3" id="KW-1185">Reference proteome</keyword>
<sequence length="100" mass="11112">MKTATLALVTFLAATGLASPRYQKQMPWSSVSPFDDDSNKICWAICANKDIKCPEGWDATGFGECYTCCKTVGDNSKAKNILCKFLIPAMNFARLWRYTA</sequence>
<accession>A0A6A6AZU1</accession>
<dbReference type="RefSeq" id="XP_033393154.1">
    <property type="nucleotide sequence ID" value="XM_033542525.1"/>
</dbReference>
<feature type="signal peptide" evidence="1">
    <location>
        <begin position="1"/>
        <end position="18"/>
    </location>
</feature>
<dbReference type="OrthoDB" id="3800029at2759"/>
<evidence type="ECO:0000313" key="2">
    <source>
        <dbReference type="EMBL" id="KAF2137439.1"/>
    </source>
</evidence>
<gene>
    <name evidence="2" type="ORF">K452DRAFT_302014</name>
</gene>